<dbReference type="PANTHER" id="PTHR16515:SF66">
    <property type="entry name" value="C2H2-TYPE DOMAIN-CONTAINING PROTEIN"/>
    <property type="match status" value="1"/>
</dbReference>
<dbReference type="EMBL" id="CAIIXF020000008">
    <property type="protein sequence ID" value="CAH1792019.1"/>
    <property type="molecule type" value="Genomic_DNA"/>
</dbReference>
<comment type="subcellular location">
    <subcellularLocation>
        <location evidence="1">Nucleus</location>
    </subcellularLocation>
</comment>
<keyword evidence="4" id="KW-0863">Zinc-finger</keyword>
<dbReference type="SUPFAM" id="SSF57667">
    <property type="entry name" value="beta-beta-alpha zinc fingers"/>
    <property type="match status" value="4"/>
</dbReference>
<evidence type="ECO:0000256" key="5">
    <source>
        <dbReference type="ARBA" id="ARBA00022833"/>
    </source>
</evidence>
<organism evidence="7 8">
    <name type="scientific">Owenia fusiformis</name>
    <name type="common">Polychaete worm</name>
    <dbReference type="NCBI Taxonomy" id="6347"/>
    <lineage>
        <taxon>Eukaryota</taxon>
        <taxon>Metazoa</taxon>
        <taxon>Spiralia</taxon>
        <taxon>Lophotrochozoa</taxon>
        <taxon>Annelida</taxon>
        <taxon>Polychaeta</taxon>
        <taxon>Sedentaria</taxon>
        <taxon>Canalipalpata</taxon>
        <taxon>Sabellida</taxon>
        <taxon>Oweniida</taxon>
        <taxon>Oweniidae</taxon>
        <taxon>Owenia</taxon>
    </lineage>
</organism>
<keyword evidence="8" id="KW-1185">Reference proteome</keyword>
<name>A0A8J1U2E4_OWEFU</name>
<evidence type="ECO:0000256" key="2">
    <source>
        <dbReference type="ARBA" id="ARBA00022723"/>
    </source>
</evidence>
<reference evidence="7" key="1">
    <citation type="submission" date="2022-03" db="EMBL/GenBank/DDBJ databases">
        <authorList>
            <person name="Martin C."/>
        </authorList>
    </citation>
    <scope>NUCLEOTIDE SEQUENCE</scope>
</reference>
<accession>A0A8J1U2E4</accession>
<dbReference type="PANTHER" id="PTHR16515">
    <property type="entry name" value="PR DOMAIN ZINC FINGER PROTEIN"/>
    <property type="match status" value="1"/>
</dbReference>
<dbReference type="Pfam" id="PF13912">
    <property type="entry name" value="zf-C2H2_6"/>
    <property type="match status" value="1"/>
</dbReference>
<gene>
    <name evidence="7" type="ORF">OFUS_LOCUS17044</name>
</gene>
<dbReference type="Pfam" id="PF00096">
    <property type="entry name" value="zf-C2H2"/>
    <property type="match status" value="3"/>
</dbReference>
<evidence type="ECO:0000313" key="8">
    <source>
        <dbReference type="Proteomes" id="UP000749559"/>
    </source>
</evidence>
<dbReference type="GO" id="GO:0010468">
    <property type="term" value="P:regulation of gene expression"/>
    <property type="evidence" value="ECO:0007669"/>
    <property type="project" value="TreeGrafter"/>
</dbReference>
<evidence type="ECO:0000256" key="1">
    <source>
        <dbReference type="ARBA" id="ARBA00004123"/>
    </source>
</evidence>
<keyword evidence="3" id="KW-0677">Repeat</keyword>
<sequence>MISENILIVTSLEGLPGTGAVMYNCRECKSHFPTKLGLIRHMRKHHGPRALFQCERCQEKLPLAEFCNHTLKKHQGVKWKDFRYCQSLDKAICEICGHLVSKATMETHKNSVHFKTETFVCDHKNCGKSFLSKAYLKRHMRVHGSETFACSICKKSFKSQIGLKLHQDISHSDNPGKSFQCNTCEKSYSCMQYLQEHKLRVHGTKYRCTYCDKSFGSKKIFKDHTRIHTGEKPYKCEQCNVSFTQTASLHKHKLSKSHLDRCPKGVEQQDNNVTRGDVETNEIVGQANMNTGRENESSDVTVSQGNVVQSDIGMGQKDVNMGSRHINNNQVNVNMGQTHAYLNQEKMKMGQSDINIGQINVNRDQEDLNTEEKDQHFCQRDVNLHVCEGNVDNTFGEVNVNMDQADVYLGQEGVIIGGREENMGKNRVSFGQLDMIVSHENL</sequence>
<evidence type="ECO:0000256" key="3">
    <source>
        <dbReference type="ARBA" id="ARBA00022737"/>
    </source>
</evidence>
<dbReference type="GO" id="GO:0008270">
    <property type="term" value="F:zinc ion binding"/>
    <property type="evidence" value="ECO:0007669"/>
    <property type="project" value="UniProtKB-KW"/>
</dbReference>
<evidence type="ECO:0000256" key="6">
    <source>
        <dbReference type="ARBA" id="ARBA00023242"/>
    </source>
</evidence>
<dbReference type="Gene3D" id="3.30.160.60">
    <property type="entry name" value="Classic Zinc Finger"/>
    <property type="match status" value="5"/>
</dbReference>
<keyword evidence="5" id="KW-0862">Zinc</keyword>
<dbReference type="SMART" id="SM00355">
    <property type="entry name" value="ZnF_C2H2"/>
    <property type="match status" value="8"/>
</dbReference>
<dbReference type="FunFam" id="3.30.160.60:FF:000690">
    <property type="entry name" value="Zinc finger protein 354C"/>
    <property type="match status" value="1"/>
</dbReference>
<dbReference type="InterPro" id="IPR013087">
    <property type="entry name" value="Znf_C2H2_type"/>
</dbReference>
<dbReference type="PROSITE" id="PS50157">
    <property type="entry name" value="ZINC_FINGER_C2H2_2"/>
    <property type="match status" value="6"/>
</dbReference>
<dbReference type="GO" id="GO:0005634">
    <property type="term" value="C:nucleus"/>
    <property type="evidence" value="ECO:0007669"/>
    <property type="project" value="UniProtKB-SubCell"/>
</dbReference>
<dbReference type="Proteomes" id="UP000749559">
    <property type="component" value="Unassembled WGS sequence"/>
</dbReference>
<dbReference type="FunFam" id="3.30.160.60:FF:000072">
    <property type="entry name" value="zinc finger protein 143 isoform X1"/>
    <property type="match status" value="1"/>
</dbReference>
<keyword evidence="2" id="KW-0479">Metal-binding</keyword>
<dbReference type="PROSITE" id="PS00028">
    <property type="entry name" value="ZINC_FINGER_C2H2_1"/>
    <property type="match status" value="6"/>
</dbReference>
<protein>
    <submittedName>
        <fullName evidence="7">Uncharacterized protein</fullName>
    </submittedName>
</protein>
<dbReference type="InterPro" id="IPR036236">
    <property type="entry name" value="Znf_C2H2_sf"/>
</dbReference>
<dbReference type="OrthoDB" id="6077919at2759"/>
<dbReference type="AlphaFoldDB" id="A0A8J1U2E4"/>
<evidence type="ECO:0000313" key="7">
    <source>
        <dbReference type="EMBL" id="CAH1792019.1"/>
    </source>
</evidence>
<evidence type="ECO:0000256" key="4">
    <source>
        <dbReference type="ARBA" id="ARBA00022771"/>
    </source>
</evidence>
<comment type="caution">
    <text evidence="7">The sequence shown here is derived from an EMBL/GenBank/DDBJ whole genome shotgun (WGS) entry which is preliminary data.</text>
</comment>
<keyword evidence="6" id="KW-0539">Nucleus</keyword>
<proteinExistence type="predicted"/>
<dbReference type="InterPro" id="IPR050331">
    <property type="entry name" value="Zinc_finger"/>
</dbReference>